<evidence type="ECO:0000256" key="1">
    <source>
        <dbReference type="ARBA" id="ARBA00022679"/>
    </source>
</evidence>
<dbReference type="Pfam" id="PF26305">
    <property type="entry name" value="CD_NTase_C"/>
    <property type="match status" value="1"/>
</dbReference>
<proteinExistence type="predicted"/>
<sequence>MSTTYAERQQWTQQGAQGAAKRTYDAVKRAIDTDSVLRNSTDVFLQGSYANHTNTRGDSDVDVVVMSTSTYFPVTTQLTAAEAAREQRSGIPSSEGPHDLRKRVEQALVAHFGSDRVHPKNKCLRVDRRDGYVDADVVPCNQVRRYTSFPSYGSPSVLEGISILPLEGPRIVNYPREHLKNGQSKNQDYVVGERYKPTVRQIKRLRRKAVDLGLVAKSAAPGYLLECMTYNVPNSLFIPDDSQRLVNVLAWLRAKTVSDLLTFKSCDEIHYLFVDDPGGHDRFNAVQVIDRLWDLL</sequence>
<dbReference type="RefSeq" id="WP_139586163.1">
    <property type="nucleotide sequence ID" value="NZ_VDFY01000188.1"/>
</dbReference>
<evidence type="ECO:0000313" key="8">
    <source>
        <dbReference type="Proteomes" id="UP000306145"/>
    </source>
</evidence>
<evidence type="ECO:0000256" key="3">
    <source>
        <dbReference type="ARBA" id="ARBA00022741"/>
    </source>
</evidence>
<dbReference type="InterPro" id="IPR058909">
    <property type="entry name" value="CD_NTase_C"/>
</dbReference>
<keyword evidence="2" id="KW-0548">Nucleotidyltransferase</keyword>
<evidence type="ECO:0000256" key="4">
    <source>
        <dbReference type="ARBA" id="ARBA00023118"/>
    </source>
</evidence>
<dbReference type="CDD" id="cd05400">
    <property type="entry name" value="NT_2-5OAS_ClassI-CCAase"/>
    <property type="match status" value="1"/>
</dbReference>
<dbReference type="Proteomes" id="UP000306145">
    <property type="component" value="Unassembled WGS sequence"/>
</dbReference>
<evidence type="ECO:0000313" key="7">
    <source>
        <dbReference type="EMBL" id="TNH26246.1"/>
    </source>
</evidence>
<protein>
    <submittedName>
        <fullName evidence="7">Nucleotidyltransferase</fullName>
    </submittedName>
</protein>
<keyword evidence="4" id="KW-0051">Antiviral defense</keyword>
<keyword evidence="3" id="KW-0547">Nucleotide-binding</keyword>
<evidence type="ECO:0000259" key="5">
    <source>
        <dbReference type="Pfam" id="PF01909"/>
    </source>
</evidence>
<dbReference type="GO" id="GO:0051607">
    <property type="term" value="P:defense response to virus"/>
    <property type="evidence" value="ECO:0007669"/>
    <property type="project" value="UniProtKB-KW"/>
</dbReference>
<dbReference type="InterPro" id="IPR043519">
    <property type="entry name" value="NT_sf"/>
</dbReference>
<dbReference type="SUPFAM" id="SSF81301">
    <property type="entry name" value="Nucleotidyltransferase"/>
    <property type="match status" value="1"/>
</dbReference>
<reference evidence="7 8" key="1">
    <citation type="submission" date="2019-06" db="EMBL/GenBank/DDBJ databases">
        <title>Micromonospora ordensis sp. nov., isolated from deep marine sediment.</title>
        <authorList>
            <person name="Veyisoglu A."/>
            <person name="Carro L."/>
            <person name="Klenk H.-P."/>
            <person name="Sahin N."/>
        </authorList>
    </citation>
    <scope>NUCLEOTIDE SEQUENCE [LARGE SCALE GENOMIC DNA]</scope>
    <source>
        <strain evidence="7 8">S2509</strain>
    </source>
</reference>
<dbReference type="GO" id="GO:0016779">
    <property type="term" value="F:nucleotidyltransferase activity"/>
    <property type="evidence" value="ECO:0007669"/>
    <property type="project" value="InterPro"/>
</dbReference>
<dbReference type="OrthoDB" id="8264173at2"/>
<dbReference type="EMBL" id="VDFY01000188">
    <property type="protein sequence ID" value="TNH26246.1"/>
    <property type="molecule type" value="Genomic_DNA"/>
</dbReference>
<accession>A0A5C4QKS6</accession>
<feature type="domain" description="cGAS/DncV-like nucleotidyltransferase C-terminal helical" evidence="6">
    <location>
        <begin position="180"/>
        <end position="295"/>
    </location>
</feature>
<organism evidence="7 8">
    <name type="scientific">Micromonospora orduensis</name>
    <dbReference type="NCBI Taxonomy" id="1420891"/>
    <lineage>
        <taxon>Bacteria</taxon>
        <taxon>Bacillati</taxon>
        <taxon>Actinomycetota</taxon>
        <taxon>Actinomycetes</taxon>
        <taxon>Micromonosporales</taxon>
        <taxon>Micromonosporaceae</taxon>
        <taxon>Micromonospora</taxon>
    </lineage>
</organism>
<keyword evidence="8" id="KW-1185">Reference proteome</keyword>
<evidence type="ECO:0000256" key="2">
    <source>
        <dbReference type="ARBA" id="ARBA00022695"/>
    </source>
</evidence>
<dbReference type="AlphaFoldDB" id="A0A5C4QKS6"/>
<comment type="caution">
    <text evidence="7">The sequence shown here is derived from an EMBL/GenBank/DDBJ whole genome shotgun (WGS) entry which is preliminary data.</text>
</comment>
<dbReference type="Pfam" id="PF01909">
    <property type="entry name" value="NTP_transf_2"/>
    <property type="match status" value="1"/>
</dbReference>
<name>A0A5C4QKS6_9ACTN</name>
<gene>
    <name evidence="7" type="ORF">FHG89_21240</name>
</gene>
<keyword evidence="1 7" id="KW-0808">Transferase</keyword>
<feature type="domain" description="Polymerase nucleotidyl transferase" evidence="5">
    <location>
        <begin position="40"/>
        <end position="70"/>
    </location>
</feature>
<dbReference type="Gene3D" id="3.30.460.10">
    <property type="entry name" value="Beta Polymerase, domain 2"/>
    <property type="match status" value="1"/>
</dbReference>
<dbReference type="InterPro" id="IPR006116">
    <property type="entry name" value="NT_2-5OAS_ClassI-CCAase"/>
</dbReference>
<dbReference type="InterPro" id="IPR002934">
    <property type="entry name" value="Polymerase_NTP_transf_dom"/>
</dbReference>
<evidence type="ECO:0000259" key="6">
    <source>
        <dbReference type="Pfam" id="PF26305"/>
    </source>
</evidence>